<protein>
    <submittedName>
        <fullName evidence="3">Microspherule protein 1</fullName>
    </submittedName>
</protein>
<evidence type="ECO:0000259" key="2">
    <source>
        <dbReference type="PROSITE" id="PS50006"/>
    </source>
</evidence>
<dbReference type="InterPro" id="IPR008984">
    <property type="entry name" value="SMAD_FHA_dom_sf"/>
</dbReference>
<dbReference type="InterPro" id="IPR025999">
    <property type="entry name" value="MCRS_N"/>
</dbReference>
<evidence type="ECO:0000313" key="4">
    <source>
        <dbReference type="Proteomes" id="UP000887458"/>
    </source>
</evidence>
<dbReference type="Pfam" id="PF13325">
    <property type="entry name" value="MCRS_N"/>
    <property type="match status" value="1"/>
</dbReference>
<dbReference type="PANTHER" id="PTHR13233:SF0">
    <property type="entry name" value="MICROSPHERULE PROTEIN 1"/>
    <property type="match status" value="1"/>
</dbReference>
<dbReference type="CDD" id="cd22687">
    <property type="entry name" value="FHA_MCRS1"/>
    <property type="match status" value="1"/>
</dbReference>
<comment type="caution">
    <text evidence="3">The sequence shown here is derived from an EMBL/GenBank/DDBJ whole genome shotgun (WGS) entry which is preliminary data.</text>
</comment>
<dbReference type="Gene3D" id="2.60.200.20">
    <property type="match status" value="1"/>
</dbReference>
<dbReference type="PROSITE" id="PS50006">
    <property type="entry name" value="FHA_DOMAIN"/>
    <property type="match status" value="1"/>
</dbReference>
<dbReference type="PANTHER" id="PTHR13233">
    <property type="entry name" value="MICROSPHERULE PROTEIN 1"/>
    <property type="match status" value="1"/>
</dbReference>
<sequence length="480" mass="55301">MDKTPGIIQQHNTPTTIQESTFDDNCPRRRASSRSIKRKKFDDELVDSTSTSYPKHQPKFDRKYELGEYSESGFVGGSSFNETIINQSNEPSSSSSSLLPSTPAIAAAAASLSLTSNVTEKKKKNKKRTIVTSQLIEENNFWKPTDDLALIINVEQTNDLRKVYDGIKFSSKFTYLDIEQRWRSLLYDKNVKNLALAAIRQLHSDIVQSIESKALFNDNEEKLLKKLESRKEPTLESLQELIDMNSEIFLSSRTPKILLKQWRLLKHYNLLDDQSLQPLPRHESVVNFSEIEIEVKKELQEEMKNNELIMNSTIESNELMQQEIKHSMRKNMMEIRMLENELPKFQILLDSITGVAPSDFDNNTYAVLRGRLVRYLMRSTKITIGRITKDFVVDVDLSLEGPSTKISRLQAIINFQSTGEFIIYNTGKRPIYIDSKPLITQSSLQIYHNSLIEFSSLKFLFHINQDLVLKMRNEVLQSCK</sequence>
<reference evidence="3 4" key="1">
    <citation type="journal article" date="2018" name="J. Allergy Clin. Immunol.">
        <title>High-quality assembly of Dermatophagoides pteronyssinus genome and transcriptome reveals a wide range of novel allergens.</title>
        <authorList>
            <person name="Liu X.Y."/>
            <person name="Yang K.Y."/>
            <person name="Wang M.Q."/>
            <person name="Kwok J.S."/>
            <person name="Zeng X."/>
            <person name="Yang Z."/>
            <person name="Xiao X.J."/>
            <person name="Lau C.P."/>
            <person name="Li Y."/>
            <person name="Huang Z.M."/>
            <person name="Ba J.G."/>
            <person name="Yim A.K."/>
            <person name="Ouyang C.Y."/>
            <person name="Ngai S.M."/>
            <person name="Chan T.F."/>
            <person name="Leung E.L."/>
            <person name="Liu L."/>
            <person name="Liu Z.G."/>
            <person name="Tsui S.K."/>
        </authorList>
    </citation>
    <scope>NUCLEOTIDE SEQUENCE [LARGE SCALE GENOMIC DNA]</scope>
    <source>
        <strain evidence="3">Derp</strain>
    </source>
</reference>
<feature type="region of interest" description="Disordered" evidence="1">
    <location>
        <begin position="1"/>
        <end position="59"/>
    </location>
</feature>
<evidence type="ECO:0000313" key="3">
    <source>
        <dbReference type="EMBL" id="KAH9417264.1"/>
    </source>
</evidence>
<dbReference type="Pfam" id="PF00498">
    <property type="entry name" value="FHA"/>
    <property type="match status" value="1"/>
</dbReference>
<gene>
    <name evidence="3" type="primary">MCRS1</name>
    <name evidence="3" type="ORF">DERP_007261</name>
</gene>
<name>A0ABQ8J405_DERPT</name>
<feature type="compositionally biased region" description="Polar residues" evidence="1">
    <location>
        <begin position="7"/>
        <end position="20"/>
    </location>
</feature>
<reference evidence="3 4" key="2">
    <citation type="journal article" date="2022" name="Mol. Biol. Evol.">
        <title>Comparative Genomics Reveals Insights into the Divergent Evolution of Astigmatic Mites and Household Pest Adaptations.</title>
        <authorList>
            <person name="Xiong Q."/>
            <person name="Wan A.T."/>
            <person name="Liu X."/>
            <person name="Fung C.S."/>
            <person name="Xiao X."/>
            <person name="Malainual N."/>
            <person name="Hou J."/>
            <person name="Wang L."/>
            <person name="Wang M."/>
            <person name="Yang K.Y."/>
            <person name="Cui Y."/>
            <person name="Leung E.L."/>
            <person name="Nong W."/>
            <person name="Shin S.K."/>
            <person name="Au S.W."/>
            <person name="Jeong K.Y."/>
            <person name="Chew F.T."/>
            <person name="Hui J.H."/>
            <person name="Leung T.F."/>
            <person name="Tungtrongchitr A."/>
            <person name="Zhong N."/>
            <person name="Liu Z."/>
            <person name="Tsui S.K."/>
        </authorList>
    </citation>
    <scope>NUCLEOTIDE SEQUENCE [LARGE SCALE GENOMIC DNA]</scope>
    <source>
        <strain evidence="3">Derp</strain>
    </source>
</reference>
<organism evidence="3 4">
    <name type="scientific">Dermatophagoides pteronyssinus</name>
    <name type="common">European house dust mite</name>
    <dbReference type="NCBI Taxonomy" id="6956"/>
    <lineage>
        <taxon>Eukaryota</taxon>
        <taxon>Metazoa</taxon>
        <taxon>Ecdysozoa</taxon>
        <taxon>Arthropoda</taxon>
        <taxon>Chelicerata</taxon>
        <taxon>Arachnida</taxon>
        <taxon>Acari</taxon>
        <taxon>Acariformes</taxon>
        <taxon>Sarcoptiformes</taxon>
        <taxon>Astigmata</taxon>
        <taxon>Psoroptidia</taxon>
        <taxon>Analgoidea</taxon>
        <taxon>Pyroglyphidae</taxon>
        <taxon>Dermatophagoidinae</taxon>
        <taxon>Dermatophagoides</taxon>
    </lineage>
</organism>
<dbReference type="InterPro" id="IPR037912">
    <property type="entry name" value="MCRS1"/>
</dbReference>
<dbReference type="SUPFAM" id="SSF49879">
    <property type="entry name" value="SMAD/FHA domain"/>
    <property type="match status" value="1"/>
</dbReference>
<dbReference type="EMBL" id="NJHN03000077">
    <property type="protein sequence ID" value="KAH9417264.1"/>
    <property type="molecule type" value="Genomic_DNA"/>
</dbReference>
<proteinExistence type="predicted"/>
<feature type="domain" description="FHA" evidence="2">
    <location>
        <begin position="382"/>
        <end position="438"/>
    </location>
</feature>
<dbReference type="InterPro" id="IPR000253">
    <property type="entry name" value="FHA_dom"/>
</dbReference>
<dbReference type="Proteomes" id="UP000887458">
    <property type="component" value="Unassembled WGS sequence"/>
</dbReference>
<accession>A0ABQ8J405</accession>
<evidence type="ECO:0000256" key="1">
    <source>
        <dbReference type="SAM" id="MobiDB-lite"/>
    </source>
</evidence>
<keyword evidence="4" id="KW-1185">Reference proteome</keyword>
<feature type="compositionally biased region" description="Basic residues" evidence="1">
    <location>
        <begin position="28"/>
        <end position="39"/>
    </location>
</feature>